<evidence type="ECO:0000313" key="2">
    <source>
        <dbReference type="Proteomes" id="UP001596333"/>
    </source>
</evidence>
<reference evidence="1 2" key="1">
    <citation type="journal article" date="2019" name="Int. J. Syst. Evol. Microbiol.">
        <title>The Global Catalogue of Microorganisms (GCM) 10K type strain sequencing project: providing services to taxonomists for standard genome sequencing and annotation.</title>
        <authorList>
            <consortium name="The Broad Institute Genomics Platform"/>
            <consortium name="The Broad Institute Genome Sequencing Center for Infectious Disease"/>
            <person name="Wu L."/>
            <person name="Ma J."/>
        </authorList>
    </citation>
    <scope>NUCLEOTIDE SEQUENCE [LARGE SCALE GENOMIC DNA]</scope>
    <source>
        <strain evidence="1 2">Y73</strain>
    </source>
</reference>
<protein>
    <submittedName>
        <fullName evidence="1">Uncharacterized protein</fullName>
    </submittedName>
</protein>
<name>A0ABD5UDM3_9EURY</name>
<dbReference type="Proteomes" id="UP001596333">
    <property type="component" value="Unassembled WGS sequence"/>
</dbReference>
<comment type="caution">
    <text evidence="1">The sequence shown here is derived from an EMBL/GenBank/DDBJ whole genome shotgun (WGS) entry which is preliminary data.</text>
</comment>
<evidence type="ECO:0000313" key="1">
    <source>
        <dbReference type="EMBL" id="MFC6887597.1"/>
    </source>
</evidence>
<accession>A0ABD5UDM3</accession>
<keyword evidence="2" id="KW-1185">Reference proteome</keyword>
<dbReference type="RefSeq" id="WP_379763817.1">
    <property type="nucleotide sequence ID" value="NZ_JBHSXI010000001.1"/>
</dbReference>
<organism evidence="1 2">
    <name type="scientific">Halorubrum trueperi</name>
    <dbReference type="NCBI Taxonomy" id="2004704"/>
    <lineage>
        <taxon>Archaea</taxon>
        <taxon>Methanobacteriati</taxon>
        <taxon>Methanobacteriota</taxon>
        <taxon>Stenosarchaea group</taxon>
        <taxon>Halobacteria</taxon>
        <taxon>Halobacteriales</taxon>
        <taxon>Haloferacaceae</taxon>
        <taxon>Halorubrum</taxon>
    </lineage>
</organism>
<sequence>MSLSVENNNDSSNDLKLIRCAISDKNLINAFEDYTYDKNYDEKMLIEVALGKFLEEEGYLS</sequence>
<dbReference type="EMBL" id="JBHSXI010000001">
    <property type="protein sequence ID" value="MFC6887597.1"/>
    <property type="molecule type" value="Genomic_DNA"/>
</dbReference>
<gene>
    <name evidence="1" type="ORF">ACFQEY_00805</name>
</gene>
<dbReference type="AlphaFoldDB" id="A0ABD5UDM3"/>
<proteinExistence type="predicted"/>